<sequence length="231" mass="25969">MTASNRGTRRAGPPPADQSSGLSPLIAVPARAVALLVVVPVRLAWAAVMAVGGAVDRYLLRPVGRFLHRYLLRPVGWFLHRVVWLPLAWLFRHLLWVPAVWLLRYLVWIPLTWVVRYLIWVPLDRLARLLAPLGPVLARWFDACWRVLADAVGYAWRAAGWLLRGIHRILFRPVGIVLAGVWRYTVVPVARGVRAVWRATVVPVARWVDRAVLGPVRAATREVLAALGLRG</sequence>
<evidence type="ECO:0000313" key="3">
    <source>
        <dbReference type="EMBL" id="MBO4208631.1"/>
    </source>
</evidence>
<reference evidence="3 4" key="1">
    <citation type="submission" date="2019-12" db="EMBL/GenBank/DDBJ databases">
        <title>Whole genome sequencing of endophytic Actinobacterium Micromonospora sp. MPMI6T.</title>
        <authorList>
            <person name="Evv R."/>
            <person name="Podile A.R."/>
        </authorList>
    </citation>
    <scope>NUCLEOTIDE SEQUENCE [LARGE SCALE GENOMIC DNA]</scope>
    <source>
        <strain evidence="3 4">MPMI6</strain>
    </source>
</reference>
<gene>
    <name evidence="3" type="ORF">GSF22_21840</name>
</gene>
<proteinExistence type="predicted"/>
<accession>A0ABS3VVZ0</accession>
<keyword evidence="2" id="KW-0472">Membrane</keyword>
<evidence type="ECO:0000256" key="1">
    <source>
        <dbReference type="SAM" id="MobiDB-lite"/>
    </source>
</evidence>
<protein>
    <recommendedName>
        <fullName evidence="5">Integral membrane protein</fullName>
    </recommendedName>
</protein>
<evidence type="ECO:0000256" key="2">
    <source>
        <dbReference type="SAM" id="Phobius"/>
    </source>
</evidence>
<feature type="transmembrane region" description="Helical" evidence="2">
    <location>
        <begin position="75"/>
        <end position="95"/>
    </location>
</feature>
<keyword evidence="4" id="KW-1185">Reference proteome</keyword>
<name>A0ABS3VVZ0_MICEH</name>
<evidence type="ECO:0008006" key="5">
    <source>
        <dbReference type="Google" id="ProtNLM"/>
    </source>
</evidence>
<keyword evidence="2" id="KW-1133">Transmembrane helix</keyword>
<dbReference type="RefSeq" id="WP_208815616.1">
    <property type="nucleotide sequence ID" value="NZ_WVUH01000214.1"/>
</dbReference>
<organism evidence="3 4">
    <name type="scientific">Micromonospora echinofusca</name>
    <dbReference type="NCBI Taxonomy" id="47858"/>
    <lineage>
        <taxon>Bacteria</taxon>
        <taxon>Bacillati</taxon>
        <taxon>Actinomycetota</taxon>
        <taxon>Actinomycetes</taxon>
        <taxon>Micromonosporales</taxon>
        <taxon>Micromonosporaceae</taxon>
        <taxon>Micromonospora</taxon>
    </lineage>
</organism>
<dbReference type="EMBL" id="WVUH01000214">
    <property type="protein sequence ID" value="MBO4208631.1"/>
    <property type="molecule type" value="Genomic_DNA"/>
</dbReference>
<keyword evidence="2" id="KW-0812">Transmembrane</keyword>
<feature type="transmembrane region" description="Helical" evidence="2">
    <location>
        <begin position="101"/>
        <end position="119"/>
    </location>
</feature>
<feature type="region of interest" description="Disordered" evidence="1">
    <location>
        <begin position="1"/>
        <end position="21"/>
    </location>
</feature>
<dbReference type="Proteomes" id="UP000823521">
    <property type="component" value="Unassembled WGS sequence"/>
</dbReference>
<feature type="transmembrane region" description="Helical" evidence="2">
    <location>
        <begin position="32"/>
        <end position="55"/>
    </location>
</feature>
<comment type="caution">
    <text evidence="3">The sequence shown here is derived from an EMBL/GenBank/DDBJ whole genome shotgun (WGS) entry which is preliminary data.</text>
</comment>
<evidence type="ECO:0000313" key="4">
    <source>
        <dbReference type="Proteomes" id="UP000823521"/>
    </source>
</evidence>